<gene>
    <name evidence="1" type="ORF">CSSPTR1EN2_LOCUS5026</name>
</gene>
<protein>
    <submittedName>
        <fullName evidence="1">Uncharacterized protein</fullName>
    </submittedName>
</protein>
<evidence type="ECO:0000313" key="2">
    <source>
        <dbReference type="Proteomes" id="UP001497512"/>
    </source>
</evidence>
<organism evidence="1 2">
    <name type="scientific">Sphagnum troendelagicum</name>
    <dbReference type="NCBI Taxonomy" id="128251"/>
    <lineage>
        <taxon>Eukaryota</taxon>
        <taxon>Viridiplantae</taxon>
        <taxon>Streptophyta</taxon>
        <taxon>Embryophyta</taxon>
        <taxon>Bryophyta</taxon>
        <taxon>Sphagnophytina</taxon>
        <taxon>Sphagnopsida</taxon>
        <taxon>Sphagnales</taxon>
        <taxon>Sphagnaceae</taxon>
        <taxon>Sphagnum</taxon>
    </lineage>
</organism>
<proteinExistence type="predicted"/>
<name>A0ABP0TLG5_9BRYO</name>
<accession>A0ABP0TLG5</accession>
<dbReference type="EMBL" id="OZ019904">
    <property type="protein sequence ID" value="CAK9199617.1"/>
    <property type="molecule type" value="Genomic_DNA"/>
</dbReference>
<keyword evidence="2" id="KW-1185">Reference proteome</keyword>
<reference evidence="1" key="1">
    <citation type="submission" date="2024-02" db="EMBL/GenBank/DDBJ databases">
        <authorList>
            <consortium name="ELIXIR-Norway"/>
            <consortium name="Elixir Norway"/>
        </authorList>
    </citation>
    <scope>NUCLEOTIDE SEQUENCE</scope>
</reference>
<evidence type="ECO:0000313" key="1">
    <source>
        <dbReference type="EMBL" id="CAK9199617.1"/>
    </source>
</evidence>
<sequence>MGDSAYSPRDPSGHILEKSYDMQRILNSLVRAGDHVGDASASSVHLMEESSVRGEQRQGASSPAAFPKIIIPVLARNFGKIDHIELMSNS</sequence>
<dbReference type="Proteomes" id="UP001497512">
    <property type="component" value="Chromosome 12"/>
</dbReference>